<sequence>MGIARNAEPPVVVGVAEYDAAPIVRAAARQARDLGAGLILLHAVNWSAPPGTTTSPEAIAEVVLAPWADMVRAEFPGVEVVLRPVAASPAGALLEASRGAALLVVGHRARHRPARLNPGSVSMALAGRTHCPLEVVHPEQADRPAPADSVPARPVVVAAASGEQPEDEVVLEYAFAEARRRGAALDVVHAARHPQVLTPPLAPEGQRSRDGIAAQAARTLGARLGPLRAAFPDVPARVDVELGSPARALLAAAEHAELVVTGAHGRGALGRLAAGSVSSDVLHRAPCTVVVVPLAQEGADTAA</sequence>
<dbReference type="GO" id="GO:0005524">
    <property type="term" value="F:ATP binding"/>
    <property type="evidence" value="ECO:0007669"/>
    <property type="project" value="UniProtKB-KW"/>
</dbReference>
<keyword evidence="3" id="KW-0067">ATP-binding</keyword>
<keyword evidence="2" id="KW-0547">Nucleotide-binding</keyword>
<dbReference type="AlphaFoldDB" id="A0A0D0Q152"/>
<gene>
    <name evidence="5" type="ORF">TR51_10590</name>
</gene>
<evidence type="ECO:0000256" key="1">
    <source>
        <dbReference type="ARBA" id="ARBA00008791"/>
    </source>
</evidence>
<dbReference type="PATRIC" id="fig|2064.6.peg.2263"/>
<evidence type="ECO:0000256" key="2">
    <source>
        <dbReference type="ARBA" id="ARBA00022741"/>
    </source>
</evidence>
<keyword evidence="6" id="KW-1185">Reference proteome</keyword>
<dbReference type="STRING" id="2064.TR51_10590"/>
<dbReference type="RefSeq" id="WP_043910381.1">
    <property type="nucleotide sequence ID" value="NZ_JXZB01000002.1"/>
</dbReference>
<comment type="similarity">
    <text evidence="1">Belongs to the universal stress protein A family.</text>
</comment>
<accession>A0A0D0Q152</accession>
<name>A0A0D0Q152_KITGR</name>
<dbReference type="EMBL" id="JXZB01000002">
    <property type="protein sequence ID" value="KIQ64658.1"/>
    <property type="molecule type" value="Genomic_DNA"/>
</dbReference>
<reference evidence="5 6" key="1">
    <citation type="submission" date="2015-02" db="EMBL/GenBank/DDBJ databases">
        <title>Draft genome sequence of Kitasatospora griseola MF730-N6, a bafilomycin, terpentecin and satosporin producer.</title>
        <authorList>
            <person name="Arens J.C."/>
            <person name="Haltli B."/>
            <person name="Kerr R.G."/>
        </authorList>
    </citation>
    <scope>NUCLEOTIDE SEQUENCE [LARGE SCALE GENOMIC DNA]</scope>
    <source>
        <strain evidence="5 6">MF730-N6</strain>
    </source>
</reference>
<feature type="domain" description="UspA" evidence="4">
    <location>
        <begin position="155"/>
        <end position="293"/>
    </location>
</feature>
<evidence type="ECO:0000313" key="5">
    <source>
        <dbReference type="EMBL" id="KIQ64658.1"/>
    </source>
</evidence>
<dbReference type="OrthoDB" id="9784123at2"/>
<evidence type="ECO:0000313" key="6">
    <source>
        <dbReference type="Proteomes" id="UP000032066"/>
    </source>
</evidence>
<dbReference type="PANTHER" id="PTHR46268:SF27">
    <property type="entry name" value="UNIVERSAL STRESS PROTEIN RV2623"/>
    <property type="match status" value="1"/>
</dbReference>
<dbReference type="PANTHER" id="PTHR46268">
    <property type="entry name" value="STRESS RESPONSE PROTEIN NHAX"/>
    <property type="match status" value="1"/>
</dbReference>
<evidence type="ECO:0000259" key="4">
    <source>
        <dbReference type="Pfam" id="PF00582"/>
    </source>
</evidence>
<dbReference type="PRINTS" id="PR01438">
    <property type="entry name" value="UNVRSLSTRESS"/>
</dbReference>
<dbReference type="InterPro" id="IPR014729">
    <property type="entry name" value="Rossmann-like_a/b/a_fold"/>
</dbReference>
<feature type="domain" description="UspA" evidence="4">
    <location>
        <begin position="11"/>
        <end position="137"/>
    </location>
</feature>
<dbReference type="SUPFAM" id="SSF52402">
    <property type="entry name" value="Adenine nucleotide alpha hydrolases-like"/>
    <property type="match status" value="2"/>
</dbReference>
<dbReference type="Pfam" id="PF00582">
    <property type="entry name" value="Usp"/>
    <property type="match status" value="2"/>
</dbReference>
<organism evidence="5 6">
    <name type="scientific">Kitasatospora griseola</name>
    <name type="common">Streptomyces griseolosporeus</name>
    <dbReference type="NCBI Taxonomy" id="2064"/>
    <lineage>
        <taxon>Bacteria</taxon>
        <taxon>Bacillati</taxon>
        <taxon>Actinomycetota</taxon>
        <taxon>Actinomycetes</taxon>
        <taxon>Kitasatosporales</taxon>
        <taxon>Streptomycetaceae</taxon>
        <taxon>Kitasatospora</taxon>
    </lineage>
</organism>
<dbReference type="Proteomes" id="UP000032066">
    <property type="component" value="Unassembled WGS sequence"/>
</dbReference>
<dbReference type="Gene3D" id="3.40.50.620">
    <property type="entry name" value="HUPs"/>
    <property type="match status" value="2"/>
</dbReference>
<protein>
    <recommendedName>
        <fullName evidence="4">UspA domain-containing protein</fullName>
    </recommendedName>
</protein>
<comment type="caution">
    <text evidence="5">The sequence shown here is derived from an EMBL/GenBank/DDBJ whole genome shotgun (WGS) entry which is preliminary data.</text>
</comment>
<dbReference type="InterPro" id="IPR006016">
    <property type="entry name" value="UspA"/>
</dbReference>
<proteinExistence type="inferred from homology"/>
<dbReference type="InterPro" id="IPR006015">
    <property type="entry name" value="Universal_stress_UspA"/>
</dbReference>
<evidence type="ECO:0000256" key="3">
    <source>
        <dbReference type="ARBA" id="ARBA00022840"/>
    </source>
</evidence>